<sequence>MSQGAQGSQRRVPMIIGCALFMELIDATAVLTALPQMARDFNEPSVRMNLVVSLYLLPVALFVPVSGWAADRFGPRRVFVSAILLFTLASVACASAGSLLQLSLARMAQGAAGAMMVPVGQVILLRWSARDNLLRAMSYLTIPALIGPVLGPPLGGLLVTLLSWQWIFLINVPIGILGVLLVLRYIPDYPGARGRPLDGLGLLLSGVGLGGLVFGFEAFGHGLLERHWVLALIAAGGLCAALYVRHARRVAQPLIDLSLLSIPTFRLSFWGGNLLCLGSASQPFLLVLLFQLCFGLNPLQAGLLSFASGAGAFLMKLLAVRIVSRFGFRRTLTVNALLTGLTIAACASFNISTPYWVVILLLFGSGIIRSLQFSTLGALTYADVPAELSSRASSLAAMTIQLSMSLSVGVAAALLSLVMALRGHVGIAENDVALVMLIGGVFCALSAVVFRRLSPVAGAAVYTGGSQ</sequence>
<feature type="transmembrane region" description="Helical" evidence="7">
    <location>
        <begin position="267"/>
        <end position="290"/>
    </location>
</feature>
<dbReference type="PANTHER" id="PTHR42718">
    <property type="entry name" value="MAJOR FACILITATOR SUPERFAMILY MULTIDRUG TRANSPORTER MFSC"/>
    <property type="match status" value="1"/>
</dbReference>
<keyword evidence="6 7" id="KW-0472">Membrane</keyword>
<dbReference type="Pfam" id="PF07690">
    <property type="entry name" value="MFS_1"/>
    <property type="match status" value="2"/>
</dbReference>
<evidence type="ECO:0000256" key="4">
    <source>
        <dbReference type="ARBA" id="ARBA00022692"/>
    </source>
</evidence>
<proteinExistence type="predicted"/>
<evidence type="ECO:0000313" key="10">
    <source>
        <dbReference type="Proteomes" id="UP000277437"/>
    </source>
</evidence>
<keyword evidence="3" id="KW-1003">Cell membrane</keyword>
<dbReference type="EMBL" id="LR134334">
    <property type="protein sequence ID" value="VEF72074.1"/>
    <property type="molecule type" value="Genomic_DNA"/>
</dbReference>
<keyword evidence="5 7" id="KW-1133">Transmembrane helix</keyword>
<evidence type="ECO:0000256" key="1">
    <source>
        <dbReference type="ARBA" id="ARBA00004651"/>
    </source>
</evidence>
<dbReference type="InterPro" id="IPR036259">
    <property type="entry name" value="MFS_trans_sf"/>
</dbReference>
<dbReference type="GO" id="GO:0005886">
    <property type="term" value="C:plasma membrane"/>
    <property type="evidence" value="ECO:0007669"/>
    <property type="project" value="UniProtKB-SubCell"/>
</dbReference>
<gene>
    <name evidence="9" type="primary">hsrA_1</name>
    <name evidence="9" type="ORF">NCTC7357_00308</name>
</gene>
<evidence type="ECO:0000256" key="3">
    <source>
        <dbReference type="ARBA" id="ARBA00022475"/>
    </source>
</evidence>
<feature type="transmembrane region" description="Helical" evidence="7">
    <location>
        <begin position="197"/>
        <end position="216"/>
    </location>
</feature>
<dbReference type="Gene3D" id="1.20.1720.10">
    <property type="entry name" value="Multidrug resistance protein D"/>
    <property type="match status" value="1"/>
</dbReference>
<accession>A0AAX3FPI8</accession>
<dbReference type="GO" id="GO:0022857">
    <property type="term" value="F:transmembrane transporter activity"/>
    <property type="evidence" value="ECO:0007669"/>
    <property type="project" value="InterPro"/>
</dbReference>
<feature type="transmembrane region" description="Helical" evidence="7">
    <location>
        <begin position="107"/>
        <end position="127"/>
    </location>
</feature>
<dbReference type="PROSITE" id="PS50850">
    <property type="entry name" value="MFS"/>
    <property type="match status" value="1"/>
</dbReference>
<keyword evidence="4 7" id="KW-0812">Transmembrane</keyword>
<dbReference type="PANTHER" id="PTHR42718:SF46">
    <property type="entry name" value="BLR6921 PROTEIN"/>
    <property type="match status" value="1"/>
</dbReference>
<name>A0AAX3FPI8_9PSED</name>
<comment type="subcellular location">
    <subcellularLocation>
        <location evidence="1">Cell membrane</location>
        <topology evidence="1">Multi-pass membrane protein</topology>
    </subcellularLocation>
</comment>
<organism evidence="9 10">
    <name type="scientific">Pseudomonas chlororaphis</name>
    <dbReference type="NCBI Taxonomy" id="587753"/>
    <lineage>
        <taxon>Bacteria</taxon>
        <taxon>Pseudomonadati</taxon>
        <taxon>Pseudomonadota</taxon>
        <taxon>Gammaproteobacteria</taxon>
        <taxon>Pseudomonadales</taxon>
        <taxon>Pseudomonadaceae</taxon>
        <taxon>Pseudomonas</taxon>
    </lineage>
</organism>
<feature type="transmembrane region" description="Helical" evidence="7">
    <location>
        <begin position="394"/>
        <end position="420"/>
    </location>
</feature>
<evidence type="ECO:0000256" key="2">
    <source>
        <dbReference type="ARBA" id="ARBA00022448"/>
    </source>
</evidence>
<keyword evidence="2" id="KW-0813">Transport</keyword>
<evidence type="ECO:0000256" key="7">
    <source>
        <dbReference type="SAM" id="Phobius"/>
    </source>
</evidence>
<feature type="transmembrane region" description="Helical" evidence="7">
    <location>
        <begin position="228"/>
        <end position="246"/>
    </location>
</feature>
<feature type="transmembrane region" description="Helical" evidence="7">
    <location>
        <begin position="432"/>
        <end position="450"/>
    </location>
</feature>
<evidence type="ECO:0000313" key="9">
    <source>
        <dbReference type="EMBL" id="VEF72074.1"/>
    </source>
</evidence>
<evidence type="ECO:0000256" key="6">
    <source>
        <dbReference type="ARBA" id="ARBA00023136"/>
    </source>
</evidence>
<dbReference type="InterPro" id="IPR020846">
    <property type="entry name" value="MFS_dom"/>
</dbReference>
<dbReference type="AlphaFoldDB" id="A0AAX3FPI8"/>
<feature type="transmembrane region" description="Helical" evidence="7">
    <location>
        <begin position="12"/>
        <end position="34"/>
    </location>
</feature>
<feature type="domain" description="Major facilitator superfamily (MFS) profile" evidence="8">
    <location>
        <begin position="12"/>
        <end position="458"/>
    </location>
</feature>
<feature type="transmembrane region" description="Helical" evidence="7">
    <location>
        <begin position="166"/>
        <end position="185"/>
    </location>
</feature>
<feature type="transmembrane region" description="Helical" evidence="7">
    <location>
        <begin position="78"/>
        <end position="101"/>
    </location>
</feature>
<dbReference type="SUPFAM" id="SSF103473">
    <property type="entry name" value="MFS general substrate transporter"/>
    <property type="match status" value="1"/>
</dbReference>
<evidence type="ECO:0000259" key="8">
    <source>
        <dbReference type="PROSITE" id="PS50850"/>
    </source>
</evidence>
<dbReference type="Gene3D" id="1.20.1250.20">
    <property type="entry name" value="MFS general substrate transporter like domains"/>
    <property type="match status" value="1"/>
</dbReference>
<dbReference type="InterPro" id="IPR011701">
    <property type="entry name" value="MFS"/>
</dbReference>
<feature type="transmembrane region" description="Helical" evidence="7">
    <location>
        <begin position="332"/>
        <end position="351"/>
    </location>
</feature>
<dbReference type="Proteomes" id="UP000277437">
    <property type="component" value="Chromosome"/>
</dbReference>
<evidence type="ECO:0000256" key="5">
    <source>
        <dbReference type="ARBA" id="ARBA00022989"/>
    </source>
</evidence>
<protein>
    <submittedName>
        <fullName evidence="9">Major facilitator transporter</fullName>
    </submittedName>
</protein>
<feature type="transmembrane region" description="Helical" evidence="7">
    <location>
        <begin position="46"/>
        <end position="66"/>
    </location>
</feature>
<feature type="transmembrane region" description="Helical" evidence="7">
    <location>
        <begin position="302"/>
        <end position="320"/>
    </location>
</feature>
<feature type="transmembrane region" description="Helical" evidence="7">
    <location>
        <begin position="139"/>
        <end position="160"/>
    </location>
</feature>
<reference evidence="9 10" key="1">
    <citation type="submission" date="2018-12" db="EMBL/GenBank/DDBJ databases">
        <authorList>
            <consortium name="Pathogen Informatics"/>
        </authorList>
    </citation>
    <scope>NUCLEOTIDE SEQUENCE [LARGE SCALE GENOMIC DNA]</scope>
    <source>
        <strain evidence="9 10">NCTC7357</strain>
    </source>
</reference>